<sequence length="160" mass="18100">MDYLDSPQTSPDSDIEILEDDREQEATINAERNSDNHFNEENDADEDIEMLELNNDLNDIIENGIEENNEIYQNGFEHSNTNGFGGDEGVNGDDINDDSDSERVMTPLRPRLSDNEYDDSDSDESAYNVEEDEADKVEVEVVKKEQNDADKDKAENGKEG</sequence>
<dbReference type="WBParaSite" id="ES5_v2.g20398.t1">
    <property type="protein sequence ID" value="ES5_v2.g20398.t1"/>
    <property type="gene ID" value="ES5_v2.g20398"/>
</dbReference>
<dbReference type="Proteomes" id="UP000887579">
    <property type="component" value="Unplaced"/>
</dbReference>
<evidence type="ECO:0000313" key="1">
    <source>
        <dbReference type="Proteomes" id="UP000887579"/>
    </source>
</evidence>
<evidence type="ECO:0000313" key="2">
    <source>
        <dbReference type="WBParaSite" id="ES5_v2.g20398.t1"/>
    </source>
</evidence>
<accession>A0AC34FSK5</accession>
<name>A0AC34FSK5_9BILA</name>
<proteinExistence type="predicted"/>
<protein>
    <submittedName>
        <fullName evidence="2">Uncharacterized protein</fullName>
    </submittedName>
</protein>
<reference evidence="2" key="1">
    <citation type="submission" date="2022-11" db="UniProtKB">
        <authorList>
            <consortium name="WormBaseParasite"/>
        </authorList>
    </citation>
    <scope>IDENTIFICATION</scope>
</reference>
<organism evidence="1 2">
    <name type="scientific">Panagrolaimus sp. ES5</name>
    <dbReference type="NCBI Taxonomy" id="591445"/>
    <lineage>
        <taxon>Eukaryota</taxon>
        <taxon>Metazoa</taxon>
        <taxon>Ecdysozoa</taxon>
        <taxon>Nematoda</taxon>
        <taxon>Chromadorea</taxon>
        <taxon>Rhabditida</taxon>
        <taxon>Tylenchina</taxon>
        <taxon>Panagrolaimomorpha</taxon>
        <taxon>Panagrolaimoidea</taxon>
        <taxon>Panagrolaimidae</taxon>
        <taxon>Panagrolaimus</taxon>
    </lineage>
</organism>